<keyword evidence="2" id="KW-0966">Cell projection</keyword>
<dbReference type="InterPro" id="IPR042196">
    <property type="entry name" value="FHIPEP_4"/>
</dbReference>
<evidence type="ECO:0000313" key="2">
    <source>
        <dbReference type="EMBL" id="CAA9508544.1"/>
    </source>
</evidence>
<dbReference type="EMBL" id="CADCVZ010000029">
    <property type="protein sequence ID" value="CAA9508544.1"/>
    <property type="molecule type" value="Genomic_DNA"/>
</dbReference>
<dbReference type="AlphaFoldDB" id="A0A6J4SYE2"/>
<evidence type="ECO:0000256" key="1">
    <source>
        <dbReference type="SAM" id="MobiDB-lite"/>
    </source>
</evidence>
<accession>A0A6J4SYE2</accession>
<sequence length="81" mass="8958">MGRRVRREHRRPGRRAAPGDGAVRAAGLHRGGEETFDRLAQGGEIPCILVSPSMRPFVRSIIERVRPATTVLSQSEIQTRA</sequence>
<keyword evidence="2" id="KW-0282">Flagellum</keyword>
<proteinExistence type="predicted"/>
<name>A0A6J4SYE2_9SPHN</name>
<feature type="compositionally biased region" description="Basic residues" evidence="1">
    <location>
        <begin position="1"/>
        <end position="14"/>
    </location>
</feature>
<dbReference type="Gene3D" id="3.40.50.12790">
    <property type="entry name" value="FHIPEP family, domain 4"/>
    <property type="match status" value="1"/>
</dbReference>
<feature type="region of interest" description="Disordered" evidence="1">
    <location>
        <begin position="1"/>
        <end position="25"/>
    </location>
</feature>
<feature type="compositionally biased region" description="Low complexity" evidence="1">
    <location>
        <begin position="15"/>
        <end position="25"/>
    </location>
</feature>
<protein>
    <submittedName>
        <fullName evidence="2">Flagellar biosynthesis protein FlhA</fullName>
    </submittedName>
</protein>
<reference evidence="2" key="1">
    <citation type="submission" date="2020-02" db="EMBL/GenBank/DDBJ databases">
        <authorList>
            <person name="Meier V. D."/>
        </authorList>
    </citation>
    <scope>NUCLEOTIDE SEQUENCE</scope>
    <source>
        <strain evidence="2">AVDCRST_MAG09</strain>
    </source>
</reference>
<gene>
    <name evidence="2" type="ORF">AVDCRST_MAG09-1220</name>
</gene>
<keyword evidence="2" id="KW-0969">Cilium</keyword>
<organism evidence="2">
    <name type="scientific">uncultured Sphingomonas sp</name>
    <dbReference type="NCBI Taxonomy" id="158754"/>
    <lineage>
        <taxon>Bacteria</taxon>
        <taxon>Pseudomonadati</taxon>
        <taxon>Pseudomonadota</taxon>
        <taxon>Alphaproteobacteria</taxon>
        <taxon>Sphingomonadales</taxon>
        <taxon>Sphingomonadaceae</taxon>
        <taxon>Sphingomonas</taxon>
        <taxon>environmental samples</taxon>
    </lineage>
</organism>